<dbReference type="SUPFAM" id="SSF51735">
    <property type="entry name" value="NAD(P)-binding Rossmann-fold domains"/>
    <property type="match status" value="1"/>
</dbReference>
<evidence type="ECO:0000259" key="1">
    <source>
        <dbReference type="Pfam" id="PF01408"/>
    </source>
</evidence>
<accession>A0ABU8CP61</accession>
<dbReference type="RefSeq" id="WP_335914071.1">
    <property type="nucleotide sequence ID" value="NZ_JBAMYB010000012.1"/>
</dbReference>
<keyword evidence="3" id="KW-1185">Reference proteome</keyword>
<gene>
    <name evidence="2" type="ORF">V8Q02_21920</name>
</gene>
<evidence type="ECO:0000313" key="3">
    <source>
        <dbReference type="Proteomes" id="UP001531129"/>
    </source>
</evidence>
<dbReference type="Gene3D" id="3.30.360.10">
    <property type="entry name" value="Dihydrodipicolinate Reductase, domain 2"/>
    <property type="match status" value="1"/>
</dbReference>
<comment type="caution">
    <text evidence="2">The sequence shown here is derived from an EMBL/GenBank/DDBJ whole genome shotgun (WGS) entry which is preliminary data.</text>
</comment>
<evidence type="ECO:0000313" key="2">
    <source>
        <dbReference type="EMBL" id="MEI1250637.1"/>
    </source>
</evidence>
<dbReference type="InterPro" id="IPR000683">
    <property type="entry name" value="Gfo/Idh/MocA-like_OxRdtase_N"/>
</dbReference>
<dbReference type="Gene3D" id="3.40.50.720">
    <property type="entry name" value="NAD(P)-binding Rossmann-like Domain"/>
    <property type="match status" value="1"/>
</dbReference>
<dbReference type="PANTHER" id="PTHR43818">
    <property type="entry name" value="BCDNA.GH03377"/>
    <property type="match status" value="1"/>
</dbReference>
<organism evidence="2 3">
    <name type="scientific">Rhizobium aouanii</name>
    <dbReference type="NCBI Taxonomy" id="3118145"/>
    <lineage>
        <taxon>Bacteria</taxon>
        <taxon>Pseudomonadati</taxon>
        <taxon>Pseudomonadota</taxon>
        <taxon>Alphaproteobacteria</taxon>
        <taxon>Hyphomicrobiales</taxon>
        <taxon>Rhizobiaceae</taxon>
        <taxon>Rhizobium/Agrobacterium group</taxon>
        <taxon>Rhizobium</taxon>
    </lineage>
</organism>
<dbReference type="InterPro" id="IPR036291">
    <property type="entry name" value="NAD(P)-bd_dom_sf"/>
</dbReference>
<dbReference type="PANTHER" id="PTHR43818:SF7">
    <property type="entry name" value="DEHYDROGENASE"/>
    <property type="match status" value="1"/>
</dbReference>
<dbReference type="InterPro" id="IPR050463">
    <property type="entry name" value="Gfo/Idh/MocA_oxidrdct_glycsds"/>
</dbReference>
<protein>
    <submittedName>
        <fullName evidence="2">Gfo/Idh/MocA family oxidoreductase</fullName>
    </submittedName>
</protein>
<reference evidence="2 3" key="1">
    <citation type="submission" date="2024-01" db="EMBL/GenBank/DDBJ databases">
        <title>Draft genome sequences of three bacterial strains isolated from Acacia saligna represent a potential new species within the genus Rhizobium.</title>
        <authorList>
            <person name="Tambong J.T."/>
            <person name="Mnasri B."/>
        </authorList>
    </citation>
    <scope>NUCLEOTIDE SEQUENCE [LARGE SCALE GENOMIC DNA]</scope>
    <source>
        <strain evidence="2 3">1AS12I</strain>
    </source>
</reference>
<dbReference type="Proteomes" id="UP001531129">
    <property type="component" value="Unassembled WGS sequence"/>
</dbReference>
<sequence>MSPINLAIVGVGKIVRDQHLPSIAKNPDFELVATASRHGTVEGVKSYTTIEAMLDAEPSIDAVSLCMPPQYRYEAAYKALVAGKHVFLEKPPGATLSEVADLEALANKQGASLFASWHSRYAPGVEAAKAFLASTTIKSVHVIWKEDVRHWHPNQEWIWQAGGLGVFDPGINALSIVTHILPRPIFITEAVLEFPENRDAPIAADIHFRNADGLPVHAEFDWRQTGKQSWDIVAETAAGQMVLAEGGAKLLIDGALRFAEPEQEYPSLYRRFAEIIKAGKSDVDLAPLRHVADAFMLGKRKFVDAFHD</sequence>
<dbReference type="Pfam" id="PF01408">
    <property type="entry name" value="GFO_IDH_MocA"/>
    <property type="match status" value="1"/>
</dbReference>
<dbReference type="EMBL" id="JBAMYC010000012">
    <property type="protein sequence ID" value="MEI1250637.1"/>
    <property type="molecule type" value="Genomic_DNA"/>
</dbReference>
<name>A0ABU8CP61_9HYPH</name>
<proteinExistence type="predicted"/>
<feature type="domain" description="Gfo/Idh/MocA-like oxidoreductase N-terminal" evidence="1">
    <location>
        <begin position="4"/>
        <end position="113"/>
    </location>
</feature>